<dbReference type="PROSITE" id="PS50985">
    <property type="entry name" value="GRAS"/>
    <property type="match status" value="1"/>
</dbReference>
<protein>
    <submittedName>
        <fullName evidence="6">Uncharacterized protein</fullName>
    </submittedName>
</protein>
<sequence length="190" mass="21214">MRSSFEDREAVPYTEPVQEKITQGVDQGLHLLHLLLACAEALGCRDTRLAETMLGQIWPSVSPWGDSLQRVSYCFATGLKCRLSHLNNVNANGTFTNSGAMDRSLIIREEKMEAFHLLHQTTPYIAFGFLAANEAICQAAQEKDTLHIIDLGMEHALQWPSLMRALASRPEGPPKLRITGLTDEHNLFRA</sequence>
<evidence type="ECO:0000256" key="4">
    <source>
        <dbReference type="ARBA" id="ARBA00023242"/>
    </source>
</evidence>
<dbReference type="InterPro" id="IPR005202">
    <property type="entry name" value="TF_GRAS"/>
</dbReference>
<feature type="short sequence motif" description="LxCxE motif" evidence="5">
    <location>
        <begin position="36"/>
        <end position="40"/>
    </location>
</feature>
<feature type="region of interest" description="VHIID" evidence="5">
    <location>
        <begin position="115"/>
        <end position="180"/>
    </location>
</feature>
<comment type="similarity">
    <text evidence="5">Belongs to the GRAS family.</text>
</comment>
<dbReference type="GO" id="GO:0005634">
    <property type="term" value="C:nucleus"/>
    <property type="evidence" value="ECO:0007669"/>
    <property type="project" value="UniProtKB-SubCell"/>
</dbReference>
<accession>A0A6N2M0N2</accession>
<evidence type="ECO:0000256" key="1">
    <source>
        <dbReference type="ARBA" id="ARBA00004123"/>
    </source>
</evidence>
<dbReference type="AlphaFoldDB" id="A0A6N2M0N2"/>
<evidence type="ECO:0000313" key="6">
    <source>
        <dbReference type="EMBL" id="VFU46371.1"/>
    </source>
</evidence>
<evidence type="ECO:0000256" key="3">
    <source>
        <dbReference type="ARBA" id="ARBA00023163"/>
    </source>
</evidence>
<evidence type="ECO:0000256" key="5">
    <source>
        <dbReference type="PROSITE-ProRule" id="PRU01191"/>
    </source>
</evidence>
<organism evidence="6">
    <name type="scientific">Salix viminalis</name>
    <name type="common">Common osier</name>
    <name type="synonym">Basket willow</name>
    <dbReference type="NCBI Taxonomy" id="40686"/>
    <lineage>
        <taxon>Eukaryota</taxon>
        <taxon>Viridiplantae</taxon>
        <taxon>Streptophyta</taxon>
        <taxon>Embryophyta</taxon>
        <taxon>Tracheophyta</taxon>
        <taxon>Spermatophyta</taxon>
        <taxon>Magnoliopsida</taxon>
        <taxon>eudicotyledons</taxon>
        <taxon>Gunneridae</taxon>
        <taxon>Pentapetalae</taxon>
        <taxon>rosids</taxon>
        <taxon>fabids</taxon>
        <taxon>Malpighiales</taxon>
        <taxon>Salicaceae</taxon>
        <taxon>Saliceae</taxon>
        <taxon>Salix</taxon>
    </lineage>
</organism>
<keyword evidence="2" id="KW-0805">Transcription regulation</keyword>
<dbReference type="Pfam" id="PF03514">
    <property type="entry name" value="GRAS"/>
    <property type="match status" value="1"/>
</dbReference>
<reference evidence="6" key="1">
    <citation type="submission" date="2019-03" db="EMBL/GenBank/DDBJ databases">
        <authorList>
            <person name="Mank J."/>
            <person name="Almeida P."/>
        </authorList>
    </citation>
    <scope>NUCLEOTIDE SEQUENCE</scope>
    <source>
        <strain evidence="6">78183</strain>
    </source>
</reference>
<keyword evidence="4" id="KW-0539">Nucleus</keyword>
<comment type="subcellular location">
    <subcellularLocation>
        <location evidence="1">Nucleus</location>
    </subcellularLocation>
</comment>
<keyword evidence="3" id="KW-0804">Transcription</keyword>
<evidence type="ECO:0000256" key="2">
    <source>
        <dbReference type="ARBA" id="ARBA00023015"/>
    </source>
</evidence>
<dbReference type="PANTHER" id="PTHR31636">
    <property type="entry name" value="OSJNBA0084A10.13 PROTEIN-RELATED"/>
    <property type="match status" value="1"/>
</dbReference>
<dbReference type="EMBL" id="CAADRP010001641">
    <property type="protein sequence ID" value="VFU46371.1"/>
    <property type="molecule type" value="Genomic_DNA"/>
</dbReference>
<gene>
    <name evidence="6" type="ORF">SVIM_LOCUS293621</name>
</gene>
<comment type="caution">
    <text evidence="5">Lacks conserved residue(s) required for the propagation of feature annotation.</text>
</comment>
<feature type="short sequence motif" description="VHIID" evidence="5">
    <location>
        <begin position="146"/>
        <end position="150"/>
    </location>
</feature>
<proteinExistence type="inferred from homology"/>
<name>A0A6N2M0N2_SALVM</name>